<feature type="compositionally biased region" description="Low complexity" evidence="1">
    <location>
        <begin position="645"/>
        <end position="654"/>
    </location>
</feature>
<name>A0AAJ7PS72_LATCA</name>
<feature type="compositionally biased region" description="Low complexity" evidence="1">
    <location>
        <begin position="380"/>
        <end position="390"/>
    </location>
</feature>
<dbReference type="AlphaFoldDB" id="A0AAJ7PS72"/>
<dbReference type="GO" id="GO:0098882">
    <property type="term" value="F:structural constituent of presynaptic active zone"/>
    <property type="evidence" value="ECO:0007669"/>
    <property type="project" value="TreeGrafter"/>
</dbReference>
<feature type="compositionally biased region" description="Acidic residues" evidence="1">
    <location>
        <begin position="436"/>
        <end position="449"/>
    </location>
</feature>
<feature type="compositionally biased region" description="Low complexity" evidence="1">
    <location>
        <begin position="25"/>
        <end position="39"/>
    </location>
</feature>
<dbReference type="InterPro" id="IPR052098">
    <property type="entry name" value="Presynaptic_Scaffold_Bsn/Pclo"/>
</dbReference>
<evidence type="ECO:0000313" key="3">
    <source>
        <dbReference type="RefSeq" id="XP_018537150.1"/>
    </source>
</evidence>
<protein>
    <submittedName>
        <fullName evidence="3">Protein piccolo</fullName>
    </submittedName>
</protein>
<reference evidence="3" key="1">
    <citation type="submission" date="2025-08" db="UniProtKB">
        <authorList>
            <consortium name="RefSeq"/>
        </authorList>
    </citation>
    <scope>IDENTIFICATION</scope>
    <source>
        <tissue evidence="3">Brain</tissue>
    </source>
</reference>
<feature type="compositionally biased region" description="Polar residues" evidence="1">
    <location>
        <begin position="65"/>
        <end position="89"/>
    </location>
</feature>
<feature type="region of interest" description="Disordered" evidence="1">
    <location>
        <begin position="1"/>
        <end position="112"/>
    </location>
</feature>
<feature type="region of interest" description="Disordered" evidence="1">
    <location>
        <begin position="470"/>
        <end position="678"/>
    </location>
</feature>
<evidence type="ECO:0000256" key="1">
    <source>
        <dbReference type="SAM" id="MobiDB-lite"/>
    </source>
</evidence>
<evidence type="ECO:0000313" key="2">
    <source>
        <dbReference type="Proteomes" id="UP000694890"/>
    </source>
</evidence>
<feature type="compositionally biased region" description="Polar residues" evidence="1">
    <location>
        <begin position="531"/>
        <end position="554"/>
    </location>
</feature>
<dbReference type="GeneID" id="108886660"/>
<proteinExistence type="predicted"/>
<feature type="compositionally biased region" description="Polar residues" evidence="1">
    <location>
        <begin position="271"/>
        <end position="285"/>
    </location>
</feature>
<dbReference type="GO" id="GO:0098978">
    <property type="term" value="C:glutamatergic synapse"/>
    <property type="evidence" value="ECO:0007669"/>
    <property type="project" value="TreeGrafter"/>
</dbReference>
<dbReference type="GO" id="GO:0098982">
    <property type="term" value="C:GABA-ergic synapse"/>
    <property type="evidence" value="ECO:0007669"/>
    <property type="project" value="TreeGrafter"/>
</dbReference>
<dbReference type="GO" id="GO:0048788">
    <property type="term" value="C:cytoskeleton of presynaptic active zone"/>
    <property type="evidence" value="ECO:0007669"/>
    <property type="project" value="TreeGrafter"/>
</dbReference>
<dbReference type="GO" id="GO:0030424">
    <property type="term" value="C:axon"/>
    <property type="evidence" value="ECO:0007669"/>
    <property type="project" value="TreeGrafter"/>
</dbReference>
<dbReference type="Proteomes" id="UP000694890">
    <property type="component" value="Unplaced"/>
</dbReference>
<feature type="non-terminal residue" evidence="3">
    <location>
        <position position="936"/>
    </location>
</feature>
<feature type="compositionally biased region" description="Basic and acidic residues" evidence="1">
    <location>
        <begin position="738"/>
        <end position="751"/>
    </location>
</feature>
<dbReference type="PANTHER" id="PTHR14113">
    <property type="entry name" value="PICCOLO/BASSOON"/>
    <property type="match status" value="1"/>
</dbReference>
<feature type="compositionally biased region" description="Basic and acidic residues" evidence="1">
    <location>
        <begin position="362"/>
        <end position="372"/>
    </location>
</feature>
<gene>
    <name evidence="3" type="primary">LOC108886660</name>
</gene>
<feature type="compositionally biased region" description="Basic and acidic residues" evidence="1">
    <location>
        <begin position="213"/>
        <end position="227"/>
    </location>
</feature>
<accession>A0AAJ7PS72</accession>
<feature type="compositionally biased region" description="Polar residues" evidence="1">
    <location>
        <begin position="228"/>
        <end position="244"/>
    </location>
</feature>
<feature type="region of interest" description="Disordered" evidence="1">
    <location>
        <begin position="737"/>
        <end position="766"/>
    </location>
</feature>
<organism evidence="2 3">
    <name type="scientific">Lates calcarifer</name>
    <name type="common">Barramundi</name>
    <name type="synonym">Holocentrus calcarifer</name>
    <dbReference type="NCBI Taxonomy" id="8187"/>
    <lineage>
        <taxon>Eukaryota</taxon>
        <taxon>Metazoa</taxon>
        <taxon>Chordata</taxon>
        <taxon>Craniata</taxon>
        <taxon>Vertebrata</taxon>
        <taxon>Euteleostomi</taxon>
        <taxon>Actinopterygii</taxon>
        <taxon>Neopterygii</taxon>
        <taxon>Teleostei</taxon>
        <taxon>Neoteleostei</taxon>
        <taxon>Acanthomorphata</taxon>
        <taxon>Carangaria</taxon>
        <taxon>Carangaria incertae sedis</taxon>
        <taxon>Centropomidae</taxon>
        <taxon>Lates</taxon>
    </lineage>
</organism>
<feature type="region of interest" description="Disordered" evidence="1">
    <location>
        <begin position="188"/>
        <end position="249"/>
    </location>
</feature>
<dbReference type="GO" id="GO:0035418">
    <property type="term" value="P:protein localization to synapse"/>
    <property type="evidence" value="ECO:0007669"/>
    <property type="project" value="TreeGrafter"/>
</dbReference>
<dbReference type="RefSeq" id="XP_018537150.1">
    <property type="nucleotide sequence ID" value="XM_018681634.1"/>
</dbReference>
<feature type="compositionally biased region" description="Polar residues" evidence="1">
    <location>
        <begin position="346"/>
        <end position="358"/>
    </location>
</feature>
<feature type="compositionally biased region" description="Basic and acidic residues" evidence="1">
    <location>
        <begin position="599"/>
        <end position="617"/>
    </location>
</feature>
<feature type="compositionally biased region" description="Polar residues" evidence="1">
    <location>
        <begin position="495"/>
        <end position="511"/>
    </location>
</feature>
<sequence length="936" mass="102801">MPQPSPISAKPEIQATPATKEAEPKIAPTKAEPTPAATKSQPTPAPIKAVPTVPSPKMEPASVKVETTPTAAATQIETTLIPTTAQVSPVTEEKQPQAAPSAEPTIPTMAPVKETVVPSKVKVPNTDVTKTVTMETKEEAVKKELNITKFPTAEESKPDLPKVKFEAGVAAASSFPVTEATVVPTSTIPTESALGGDVSGTETKPGLSATKRTVKEVEPDDHIKLTEPTKSSQQVEVQPKTQETPLPLKIESVIEEDSKEVADNLVEKITDVTSTPETQPVSTKSIIIKDQDETKKEPVKERKVSLPTGQILPVTATKPKSKGEEHDEDQPQILPISQELKDGQVVSDTWKNDINTEPSMPVKEEVKAERRRLSFQAMNESSESELTLSPTPSPKVQRRRLKVTNVSSSSEDIKTESADSSVEDEEFIRKQIMGMGDEEEMSLSEDEKENDLTNEKAIKEAELDNASVTAISLSRKGSTDNEDSPARKIALPKTGISTAQDVPETMPSTTFKKAIPVMRQRQSTDEEVESITESLSKGSSSVQASSFTPGSSPTSASSLEEDSDSSPSHRKVSGDKQHRKGKHRQPTQPLPTIEDSSEEEKMRDDEKSRKDKDELRSHPLSPSEAVSSTEDLRQVTVMDETNRTSGSEYSASIESEAEGRRAVQRGRKPSPTVIPYTPTDLFKEKDTVTKALKSAEEAYEEIIQKTKTIPGESPPDIEPLYGGMAIEDYLYESLVEEPEIKMSESQEEEPKQIASSESLKKLRSPEEVYEEMMQKKRELMMIEQEFQQAQTAMESSSPEASVTEPPLVAETCVVTIPTDETFFTGQTDMPLIDTETLSEVTVKKKKRPAPPRPSEPLSALRAKTYSNSNISPRTHHYTFPCITYVTSNFTSHSRFQFGFKCYILNLIPGSNTSFIRFNSTVYTNTTTFFCNPNTSR</sequence>
<dbReference type="PANTHER" id="PTHR14113:SF6">
    <property type="entry name" value="PROTEIN PICCOLO"/>
    <property type="match status" value="1"/>
</dbReference>
<dbReference type="GO" id="GO:1904071">
    <property type="term" value="P:presynaptic active zone assembly"/>
    <property type="evidence" value="ECO:0007669"/>
    <property type="project" value="TreeGrafter"/>
</dbReference>
<feature type="compositionally biased region" description="Basic and acidic residues" evidence="1">
    <location>
        <begin position="287"/>
        <end position="304"/>
    </location>
</feature>
<dbReference type="KEGG" id="lcf:108886660"/>
<feature type="region of interest" description="Disordered" evidence="1">
    <location>
        <begin position="271"/>
        <end position="453"/>
    </location>
</feature>